<dbReference type="OrthoDB" id="9780267at2"/>
<sequence>MNEQPARSRLSPMRLVGAFLTGLAFLAPLLLTAIVLSWVAAQIVAFVGPDSFVGHILSAGGRLFVDDPEGGLISFAIGWALVLGFITALGLLVRDRAKKVLEDWVDRSIGSIPLLGNVYRPVAQLVRSVSGQKAEEMSAMAVCRVEFGGGVDTIAFLASPDPIDVEGVPSLLVLIPTAPVPIGGALLLVAATKVHVLPDMKFDDIARLYLTMGMTPPPQLKAALARR</sequence>
<evidence type="ECO:0000313" key="3">
    <source>
        <dbReference type="Proteomes" id="UP000319897"/>
    </source>
</evidence>
<name>A0A501XM20_9SPHN</name>
<feature type="transmembrane region" description="Helical" evidence="1">
    <location>
        <begin position="72"/>
        <end position="93"/>
    </location>
</feature>
<evidence type="ECO:0000313" key="2">
    <source>
        <dbReference type="EMBL" id="TPE61721.1"/>
    </source>
</evidence>
<dbReference type="InterPro" id="IPR007462">
    <property type="entry name" value="COV1-like"/>
</dbReference>
<keyword evidence="1" id="KW-1133">Transmembrane helix</keyword>
<organism evidence="2 3">
    <name type="scientific">Sandaracinobacter neustonicus</name>
    <dbReference type="NCBI Taxonomy" id="1715348"/>
    <lineage>
        <taxon>Bacteria</taxon>
        <taxon>Pseudomonadati</taxon>
        <taxon>Pseudomonadota</taxon>
        <taxon>Alphaproteobacteria</taxon>
        <taxon>Sphingomonadales</taxon>
        <taxon>Sphingosinicellaceae</taxon>
        <taxon>Sandaracinobacter</taxon>
    </lineage>
</organism>
<dbReference type="Proteomes" id="UP000319897">
    <property type="component" value="Unassembled WGS sequence"/>
</dbReference>
<protein>
    <submittedName>
        <fullName evidence="2">DUF502 domain-containing protein</fullName>
    </submittedName>
</protein>
<reference evidence="2 3" key="1">
    <citation type="submission" date="2019-06" db="EMBL/GenBank/DDBJ databases">
        <authorList>
            <person name="Lee I."/>
            <person name="Jang G.I."/>
            <person name="Hwang C.Y."/>
        </authorList>
    </citation>
    <scope>NUCLEOTIDE SEQUENCE [LARGE SCALE GENOMIC DNA]</scope>
    <source>
        <strain evidence="2 3">PAMC 28131</strain>
    </source>
</reference>
<dbReference type="PANTHER" id="PTHR31876">
    <property type="entry name" value="COV-LIKE PROTEIN 1"/>
    <property type="match status" value="1"/>
</dbReference>
<dbReference type="Pfam" id="PF04367">
    <property type="entry name" value="DUF502"/>
    <property type="match status" value="1"/>
</dbReference>
<dbReference type="PANTHER" id="PTHR31876:SF26">
    <property type="entry name" value="PROTEIN LIKE COV 2"/>
    <property type="match status" value="1"/>
</dbReference>
<accession>A0A501XM20</accession>
<keyword evidence="3" id="KW-1185">Reference proteome</keyword>
<dbReference type="RefSeq" id="WP_140927780.1">
    <property type="nucleotide sequence ID" value="NZ_VFSU01000021.1"/>
</dbReference>
<keyword evidence="1" id="KW-0812">Transmembrane</keyword>
<dbReference type="AlphaFoldDB" id="A0A501XM20"/>
<comment type="caution">
    <text evidence="2">The sequence shown here is derived from an EMBL/GenBank/DDBJ whole genome shotgun (WGS) entry which is preliminary data.</text>
</comment>
<proteinExistence type="predicted"/>
<keyword evidence="1" id="KW-0472">Membrane</keyword>
<gene>
    <name evidence="2" type="ORF">FJQ54_07390</name>
</gene>
<evidence type="ECO:0000256" key="1">
    <source>
        <dbReference type="SAM" id="Phobius"/>
    </source>
</evidence>
<dbReference type="EMBL" id="VFSU01000021">
    <property type="protein sequence ID" value="TPE61721.1"/>
    <property type="molecule type" value="Genomic_DNA"/>
</dbReference>